<dbReference type="Proteomes" id="UP000462363">
    <property type="component" value="Unassembled WGS sequence"/>
</dbReference>
<feature type="repeat" description="Cell wall-binding" evidence="2">
    <location>
        <begin position="546"/>
        <end position="565"/>
    </location>
</feature>
<dbReference type="InterPro" id="IPR036866">
    <property type="entry name" value="RibonucZ/Hydroxyglut_hydro"/>
</dbReference>
<feature type="repeat" description="Cell wall-binding" evidence="2">
    <location>
        <begin position="297"/>
        <end position="316"/>
    </location>
</feature>
<dbReference type="Gene3D" id="3.60.15.10">
    <property type="entry name" value="Ribonuclease Z/Hydroxyacylglutathione hydrolase-like"/>
    <property type="match status" value="1"/>
</dbReference>
<feature type="repeat" description="Cell wall-binding" evidence="2">
    <location>
        <begin position="380"/>
        <end position="399"/>
    </location>
</feature>
<dbReference type="Gene3D" id="2.10.270.10">
    <property type="entry name" value="Cholin Binding"/>
    <property type="match status" value="3"/>
</dbReference>
<keyword evidence="1" id="KW-0677">Repeat</keyword>
<accession>A0A844FD28</accession>
<dbReference type="EMBL" id="VUMB01000050">
    <property type="protein sequence ID" value="MSS41765.1"/>
    <property type="molecule type" value="Genomic_DNA"/>
</dbReference>
<dbReference type="AlphaFoldDB" id="A0A844FD28"/>
<comment type="caution">
    <text evidence="4">The sequence shown here is derived from an EMBL/GenBank/DDBJ whole genome shotgun (WGS) entry which is preliminary data.</text>
</comment>
<dbReference type="SUPFAM" id="SSF69360">
    <property type="entry name" value="Cell wall binding repeat"/>
    <property type="match status" value="3"/>
</dbReference>
<organism evidence="4 5">
    <name type="scientific">Clostridium scindens (strain JCM 10418 / VPI 12708)</name>
    <dbReference type="NCBI Taxonomy" id="29347"/>
    <lineage>
        <taxon>Bacteria</taxon>
        <taxon>Bacillati</taxon>
        <taxon>Bacillota</taxon>
        <taxon>Clostridia</taxon>
        <taxon>Lachnospirales</taxon>
        <taxon>Lachnospiraceae</taxon>
    </lineage>
</organism>
<dbReference type="GO" id="GO:0016787">
    <property type="term" value="F:hydrolase activity"/>
    <property type="evidence" value="ECO:0007669"/>
    <property type="project" value="UniProtKB-KW"/>
</dbReference>
<feature type="repeat" description="Cell wall-binding" evidence="2">
    <location>
        <begin position="463"/>
        <end position="482"/>
    </location>
</feature>
<name>A0A844FD28_CLOSV</name>
<feature type="repeat" description="Cell wall-binding" evidence="2">
    <location>
        <begin position="526"/>
        <end position="545"/>
    </location>
</feature>
<dbReference type="Pfam" id="PF19127">
    <property type="entry name" value="Choline_bind_3"/>
    <property type="match status" value="3"/>
</dbReference>
<dbReference type="InterPro" id="IPR018337">
    <property type="entry name" value="Cell_wall/Cho-bd_repeat"/>
</dbReference>
<keyword evidence="4" id="KW-0378">Hydrolase</keyword>
<dbReference type="PROSITE" id="PS51170">
    <property type="entry name" value="CW"/>
    <property type="match status" value="7"/>
</dbReference>
<evidence type="ECO:0000313" key="4">
    <source>
        <dbReference type="EMBL" id="MSS41765.1"/>
    </source>
</evidence>
<sequence>MGDMQIEVMNTERERDSDGNIIPVPDENCNSFVTKVTAFDKVALLTADMDPWVSDATECGDTAKIAQLLIDQLWTEEDTDKEEENSAVQVSDDYETVTYEEWNGVTLSTPDEQLYQTRERKVSIDESKTNTGKTISIDLLKMCHHSIDYNNTTYFLTSLNPKTVIITGFMDFYNEREKACMPDAEVFATATDSAAVVGEFTEEGILTEYVKTESEWMEIDGKLYYFDDNGKTYTDSSSHVIDGAEYCFDKMGAVETANRWVLTDDGWKYWKEGSFARSEWIEYKDDFYYCEEDGKMVTGWQKIDGKTYYFAPDGKMLTDEWISGHYVDKNGVWIAKYSTAQWIASGNRWWYCHGDGNYSGNKWEMIDGVRYYFDASGWMATGWQKIGGDWYYFSQSGQKVTDTWIGDYYVDESGIWSESVQKNRWIASGGYWWYRHADGSYTASDWEYIDGDWYYFNASGWMVTGWQLIRSNWYYFGTSGVLATDRWIGDYYVDASGVWDVNRHRAQWIASGGYWWYRHADGSYTASDWEYIDGYWYYFDASGWMTTGWQRIDGKWYYMAGNGAMVSNAWVGNYYLKADGTMATAEWVDEGRYYVDESGLWVRKH</sequence>
<dbReference type="Pfam" id="PF01473">
    <property type="entry name" value="Choline_bind_1"/>
    <property type="match status" value="2"/>
</dbReference>
<proteinExistence type="predicted"/>
<feature type="repeat" description="Cell wall-binding" evidence="2">
    <location>
        <begin position="213"/>
        <end position="232"/>
    </location>
</feature>
<evidence type="ECO:0000256" key="3">
    <source>
        <dbReference type="SAM" id="MobiDB-lite"/>
    </source>
</evidence>
<protein>
    <submittedName>
        <fullName evidence="4">MBL fold metallo-hydrolase</fullName>
    </submittedName>
</protein>
<reference evidence="4 5" key="1">
    <citation type="submission" date="2019-08" db="EMBL/GenBank/DDBJ databases">
        <title>In-depth cultivation of the pig gut microbiome towards novel bacterial diversity and tailored functional studies.</title>
        <authorList>
            <person name="Wylensek D."/>
            <person name="Hitch T.C.A."/>
            <person name="Clavel T."/>
        </authorList>
    </citation>
    <scope>NUCLEOTIDE SEQUENCE [LARGE SCALE GENOMIC DNA]</scope>
    <source>
        <strain evidence="4 5">BL-389-WT-3D</strain>
    </source>
</reference>
<dbReference type="Pfam" id="PF19085">
    <property type="entry name" value="Choline_bind_2"/>
    <property type="match status" value="1"/>
</dbReference>
<evidence type="ECO:0000313" key="5">
    <source>
        <dbReference type="Proteomes" id="UP000462363"/>
    </source>
</evidence>
<gene>
    <name evidence="4" type="ORF">FYJ37_15865</name>
</gene>
<dbReference type="Gene3D" id="2.10.270.20">
    <property type="match status" value="2"/>
</dbReference>
<feature type="repeat" description="Cell wall-binding" evidence="2">
    <location>
        <begin position="443"/>
        <end position="462"/>
    </location>
</feature>
<evidence type="ECO:0000256" key="2">
    <source>
        <dbReference type="PROSITE-ProRule" id="PRU00591"/>
    </source>
</evidence>
<evidence type="ECO:0000256" key="1">
    <source>
        <dbReference type="ARBA" id="ARBA00022737"/>
    </source>
</evidence>
<feature type="region of interest" description="Disordered" evidence="3">
    <location>
        <begin position="1"/>
        <end position="20"/>
    </location>
</feature>